<evidence type="ECO:0000313" key="5">
    <source>
        <dbReference type="Proteomes" id="UP000726136"/>
    </source>
</evidence>
<dbReference type="SUPFAM" id="SSF56349">
    <property type="entry name" value="DNA breaking-rejoining enzymes"/>
    <property type="match status" value="1"/>
</dbReference>
<evidence type="ECO:0000256" key="1">
    <source>
        <dbReference type="ARBA" id="ARBA00023172"/>
    </source>
</evidence>
<evidence type="ECO:0000313" key="4">
    <source>
        <dbReference type="Proteomes" id="UP000722957"/>
    </source>
</evidence>
<gene>
    <name evidence="2" type="ORF">EAY07_01420</name>
    <name evidence="3" type="ORF">EAY46_21860</name>
</gene>
<comment type="caution">
    <text evidence="2">The sequence shown here is derived from an EMBL/GenBank/DDBJ whole genome shotgun (WGS) entry which is preliminary data.</text>
</comment>
<dbReference type="Gene3D" id="1.10.443.10">
    <property type="entry name" value="Intergrase catalytic core"/>
    <property type="match status" value="1"/>
</dbReference>
<organism evidence="2 4">
    <name type="scientific">Vibrio anguillarum</name>
    <name type="common">Listonella anguillarum</name>
    <dbReference type="NCBI Taxonomy" id="55601"/>
    <lineage>
        <taxon>Bacteria</taxon>
        <taxon>Pseudomonadati</taxon>
        <taxon>Pseudomonadota</taxon>
        <taxon>Gammaproteobacteria</taxon>
        <taxon>Vibrionales</taxon>
        <taxon>Vibrionaceae</taxon>
        <taxon>Vibrio</taxon>
    </lineage>
</organism>
<sequence>MSSNNKNQKKLIRKEIEISTIPNFVYEKPLVSIDENGEPQVTYRCNGNKIPVKKLPLLHIAGYGDKDKLISYQSLDMVNEFLLSKAINDGVLELGTDAQGLAHYFSFVLDKQAEWDAKYDKEDFDPLYDDPRPEWNTFPRNKQERLTYQYRDGIKQLAIEGVLAKTTARQYMSSVVGFYKHSLRQGVRFNNPPFQFETVNIYFEASASSMKAYQRKQVHTTDMRIKFTKSSRSGGTNLSNLRRDLKPFTNNEWHILQTILMKSRRVVRHGDNKKLHSLPIEFCLHPMICRNTGLRREEAASLHLGQIVNPETMIQDGKEVFKKPVMDLGVGDKYQSLTKTAEGFAEKNKSRVTIIPATLMKMLYDYSQSDRYQKRLEKFRAWCNEQIEEGNTHFFEGDDAINPKLEYLFITQSGKPMFTRLQDFTGRWVEIRNTANLTQGLAYPIVGSIHNLRSTFAVNIFRHLLNKKDGYGNPTITPDEALDRVSALLGHEDRSTTIEYLKIAQDMPSADEIYEDVLDYIGAFDDLEGALL</sequence>
<proteinExistence type="predicted"/>
<dbReference type="GO" id="GO:0006310">
    <property type="term" value="P:DNA recombination"/>
    <property type="evidence" value="ECO:0007669"/>
    <property type="project" value="UniProtKB-KW"/>
</dbReference>
<protein>
    <submittedName>
        <fullName evidence="2">Site-specific integrase</fullName>
    </submittedName>
</protein>
<accession>A0AAW4B2K5</accession>
<dbReference type="Proteomes" id="UP000726136">
    <property type="component" value="Unassembled WGS sequence"/>
</dbReference>
<dbReference type="EMBL" id="RDOM01000004">
    <property type="protein sequence ID" value="MBF4270726.1"/>
    <property type="molecule type" value="Genomic_DNA"/>
</dbReference>
<keyword evidence="1" id="KW-0233">DNA recombination</keyword>
<dbReference type="EMBL" id="RDPI01000255">
    <property type="protein sequence ID" value="MBF4375645.1"/>
    <property type="molecule type" value="Genomic_DNA"/>
</dbReference>
<dbReference type="AlphaFoldDB" id="A0AAW4B2K5"/>
<keyword evidence="5" id="KW-1185">Reference proteome</keyword>
<dbReference type="RefSeq" id="WP_194552929.1">
    <property type="nucleotide sequence ID" value="NZ_JAHGUV010000028.1"/>
</dbReference>
<dbReference type="Proteomes" id="UP000722957">
    <property type="component" value="Unassembled WGS sequence"/>
</dbReference>
<dbReference type="GO" id="GO:0003677">
    <property type="term" value="F:DNA binding"/>
    <property type="evidence" value="ECO:0007669"/>
    <property type="project" value="InterPro"/>
</dbReference>
<reference evidence="4 5" key="1">
    <citation type="journal article" date="2021" name="PeerJ">
        <title>Analysis of 44 Vibrio anguillarum genomes reveals high genetic diversity.</title>
        <authorList>
            <person name="Hansen M.J."/>
            <person name="Dalsgaard I."/>
        </authorList>
    </citation>
    <scope>NUCLEOTIDE SEQUENCE [LARGE SCALE GENOMIC DNA]</scope>
    <source>
        <strain evidence="3 5">040915-1/1B</strain>
        <strain evidence="2 4">17-16730-2A</strain>
    </source>
</reference>
<evidence type="ECO:0000313" key="3">
    <source>
        <dbReference type="EMBL" id="MBF4375645.1"/>
    </source>
</evidence>
<dbReference type="InterPro" id="IPR011010">
    <property type="entry name" value="DNA_brk_join_enz"/>
</dbReference>
<evidence type="ECO:0000313" key="2">
    <source>
        <dbReference type="EMBL" id="MBF4270726.1"/>
    </source>
</evidence>
<dbReference type="GO" id="GO:0015074">
    <property type="term" value="P:DNA integration"/>
    <property type="evidence" value="ECO:0007669"/>
    <property type="project" value="InterPro"/>
</dbReference>
<dbReference type="InterPro" id="IPR013762">
    <property type="entry name" value="Integrase-like_cat_sf"/>
</dbReference>
<name>A0AAW4B2K5_VIBAN</name>